<reference evidence="1" key="1">
    <citation type="journal article" date="2021" name="Proc. Natl. Acad. Sci. U.S.A.">
        <title>A Catalog of Tens of Thousands of Viruses from Human Metagenomes Reveals Hidden Associations with Chronic Diseases.</title>
        <authorList>
            <person name="Tisza M.J."/>
            <person name="Buck C.B."/>
        </authorList>
    </citation>
    <scope>NUCLEOTIDE SEQUENCE</scope>
    <source>
        <strain evidence="1">Ctuev19</strain>
    </source>
</reference>
<organism evidence="1">
    <name type="scientific">Myoviridae sp. ctuev19</name>
    <dbReference type="NCBI Taxonomy" id="2827716"/>
    <lineage>
        <taxon>Viruses</taxon>
        <taxon>Duplodnaviria</taxon>
        <taxon>Heunggongvirae</taxon>
        <taxon>Uroviricota</taxon>
        <taxon>Caudoviricetes</taxon>
    </lineage>
</organism>
<proteinExistence type="predicted"/>
<protein>
    <submittedName>
        <fullName evidence="1">LysW biosynthesis protein LysW</fullName>
    </submittedName>
</protein>
<dbReference type="EMBL" id="BK032585">
    <property type="protein sequence ID" value="DAF49637.1"/>
    <property type="molecule type" value="Genomic_DNA"/>
</dbReference>
<evidence type="ECO:0000313" key="1">
    <source>
        <dbReference type="EMBL" id="DAF49637.1"/>
    </source>
</evidence>
<accession>A0A8S5SF47</accession>
<sequence length="59" mass="6734">MICPKCKLEMRNEKPHIVFEGDDSPDTQTKAFMMVSPVCRNKKCPAYGEETAPIKTEMK</sequence>
<name>A0A8S5SF47_9CAUD</name>